<dbReference type="PANTHER" id="PTHR34387">
    <property type="entry name" value="SLR1258 PROTEIN"/>
    <property type="match status" value="1"/>
</dbReference>
<name>A0A832G6K7_9BACT</name>
<evidence type="ECO:0000313" key="2">
    <source>
        <dbReference type="EMBL" id="HGT47320.1"/>
    </source>
</evidence>
<keyword evidence="1" id="KW-1133">Transmembrane helix</keyword>
<dbReference type="Pfam" id="PF04402">
    <property type="entry name" value="SIMPL"/>
    <property type="match status" value="1"/>
</dbReference>
<dbReference type="Gene3D" id="3.30.70.2970">
    <property type="entry name" value="Protein of unknown function (DUF541), domain 2"/>
    <property type="match status" value="1"/>
</dbReference>
<keyword evidence="1" id="KW-0812">Transmembrane</keyword>
<comment type="caution">
    <text evidence="2">The sequence shown here is derived from an EMBL/GenBank/DDBJ whole genome shotgun (WGS) entry which is preliminary data.</text>
</comment>
<dbReference type="Gene3D" id="3.30.110.170">
    <property type="entry name" value="Protein of unknown function (DUF541), domain 1"/>
    <property type="match status" value="1"/>
</dbReference>
<dbReference type="EMBL" id="DSVI01000005">
    <property type="protein sequence ID" value="HGT47320.1"/>
    <property type="molecule type" value="Genomic_DNA"/>
</dbReference>
<sequence length="250" mass="27780">MNNSLKAMENKNKVSIDFGVLGISFIIGVIIFTAAWKSNQKSNQTITVTGSAKKEIVSDLGILRGTIFVQSLSASSAYSELNRQKPMIISYLEQKGFPKDKIEFSTINSYPVYEIGPNGYQTSKIIGYVYNQRIELKSEDVYKIKELSLDIASLIEKGIDFRVEPPEYHYTKIADLKIEIQAEAAKDAMVRAKKIADATDRDLGPMRSARMGVLQITPKFSNAVSDYGINDLSSIEKEIVGVVTASFQIE</sequence>
<dbReference type="InterPro" id="IPR052022">
    <property type="entry name" value="26kDa_periplasmic_antigen"/>
</dbReference>
<accession>A0A832G6K7</accession>
<dbReference type="PANTHER" id="PTHR34387:SF2">
    <property type="entry name" value="SLR1258 PROTEIN"/>
    <property type="match status" value="1"/>
</dbReference>
<organism evidence="2">
    <name type="scientific">Ignavibacterium album</name>
    <dbReference type="NCBI Taxonomy" id="591197"/>
    <lineage>
        <taxon>Bacteria</taxon>
        <taxon>Pseudomonadati</taxon>
        <taxon>Ignavibacteriota</taxon>
        <taxon>Ignavibacteria</taxon>
        <taxon>Ignavibacteriales</taxon>
        <taxon>Ignavibacteriaceae</taxon>
        <taxon>Ignavibacterium</taxon>
    </lineage>
</organism>
<gene>
    <name evidence="2" type="ORF">ENS56_04755</name>
</gene>
<dbReference type="GO" id="GO:0006974">
    <property type="term" value="P:DNA damage response"/>
    <property type="evidence" value="ECO:0007669"/>
    <property type="project" value="TreeGrafter"/>
</dbReference>
<dbReference type="PIRSF" id="PIRSF029033">
    <property type="entry name" value="UCP029033"/>
    <property type="match status" value="1"/>
</dbReference>
<feature type="transmembrane region" description="Helical" evidence="1">
    <location>
        <begin position="14"/>
        <end position="36"/>
    </location>
</feature>
<dbReference type="InterPro" id="IPR007497">
    <property type="entry name" value="SIMPL/DUF541"/>
</dbReference>
<dbReference type="AlphaFoldDB" id="A0A832G6K7"/>
<reference evidence="2" key="1">
    <citation type="journal article" date="2020" name="mSystems">
        <title>Genome- and Community-Level Interaction Insights into Carbon Utilization and Element Cycling Functions of Hydrothermarchaeota in Hydrothermal Sediment.</title>
        <authorList>
            <person name="Zhou Z."/>
            <person name="Liu Y."/>
            <person name="Xu W."/>
            <person name="Pan J."/>
            <person name="Luo Z.H."/>
            <person name="Li M."/>
        </authorList>
    </citation>
    <scope>NUCLEOTIDE SEQUENCE [LARGE SCALE GENOMIC DNA]</scope>
    <source>
        <strain evidence="2">SpSt-500</strain>
    </source>
</reference>
<proteinExistence type="predicted"/>
<keyword evidence="1" id="KW-0472">Membrane</keyword>
<dbReference type="InterPro" id="IPR016907">
    <property type="entry name" value="UCP029033"/>
</dbReference>
<protein>
    <submittedName>
        <fullName evidence="2">SIMPL domain-containing protein</fullName>
    </submittedName>
</protein>
<evidence type="ECO:0000256" key="1">
    <source>
        <dbReference type="SAM" id="Phobius"/>
    </source>
</evidence>